<dbReference type="AlphaFoldDB" id="A0A9Q1FDZ9"/>
<proteinExistence type="predicted"/>
<accession>A0A9Q1FDZ9</accession>
<dbReference type="GO" id="GO:0015074">
    <property type="term" value="P:DNA integration"/>
    <property type="evidence" value="ECO:0007669"/>
    <property type="project" value="InterPro"/>
</dbReference>
<dbReference type="PROSITE" id="PS50994">
    <property type="entry name" value="INTEGRASE"/>
    <property type="match status" value="1"/>
</dbReference>
<dbReference type="GO" id="GO:0003676">
    <property type="term" value="F:nucleic acid binding"/>
    <property type="evidence" value="ECO:0007669"/>
    <property type="project" value="InterPro"/>
</dbReference>
<organism evidence="3 4">
    <name type="scientific">Synaphobranchus kaupii</name>
    <name type="common">Kaup's arrowtooth eel</name>
    <dbReference type="NCBI Taxonomy" id="118154"/>
    <lineage>
        <taxon>Eukaryota</taxon>
        <taxon>Metazoa</taxon>
        <taxon>Chordata</taxon>
        <taxon>Craniata</taxon>
        <taxon>Vertebrata</taxon>
        <taxon>Euteleostomi</taxon>
        <taxon>Actinopterygii</taxon>
        <taxon>Neopterygii</taxon>
        <taxon>Teleostei</taxon>
        <taxon>Anguilliformes</taxon>
        <taxon>Synaphobranchidae</taxon>
        <taxon>Synaphobranchus</taxon>
    </lineage>
</organism>
<feature type="compositionally biased region" description="Low complexity" evidence="1">
    <location>
        <begin position="349"/>
        <end position="365"/>
    </location>
</feature>
<gene>
    <name evidence="3" type="ORF">SKAU_G00192830</name>
</gene>
<dbReference type="SUPFAM" id="SSF53098">
    <property type="entry name" value="Ribonuclease H-like"/>
    <property type="match status" value="1"/>
</dbReference>
<feature type="region of interest" description="Disordered" evidence="1">
    <location>
        <begin position="266"/>
        <end position="385"/>
    </location>
</feature>
<evidence type="ECO:0000259" key="2">
    <source>
        <dbReference type="PROSITE" id="PS50994"/>
    </source>
</evidence>
<dbReference type="Proteomes" id="UP001152622">
    <property type="component" value="Chromosome 6"/>
</dbReference>
<dbReference type="EMBL" id="JAINUF010000006">
    <property type="protein sequence ID" value="KAJ8356489.1"/>
    <property type="molecule type" value="Genomic_DNA"/>
</dbReference>
<name>A0A9Q1FDZ9_SYNKA</name>
<evidence type="ECO:0000256" key="1">
    <source>
        <dbReference type="SAM" id="MobiDB-lite"/>
    </source>
</evidence>
<dbReference type="InterPro" id="IPR036397">
    <property type="entry name" value="RNaseH_sf"/>
</dbReference>
<dbReference type="PANTHER" id="PTHR37984:SF7">
    <property type="entry name" value="INTEGRASE CATALYTIC DOMAIN-CONTAINING PROTEIN"/>
    <property type="match status" value="1"/>
</dbReference>
<dbReference type="OrthoDB" id="8859875at2759"/>
<dbReference type="InterPro" id="IPR012337">
    <property type="entry name" value="RNaseH-like_sf"/>
</dbReference>
<evidence type="ECO:0000313" key="4">
    <source>
        <dbReference type="Proteomes" id="UP001152622"/>
    </source>
</evidence>
<dbReference type="InterPro" id="IPR050951">
    <property type="entry name" value="Retrovirus_Pol_polyprotein"/>
</dbReference>
<dbReference type="Gene3D" id="3.30.420.10">
    <property type="entry name" value="Ribonuclease H-like superfamily/Ribonuclease H"/>
    <property type="match status" value="1"/>
</dbReference>
<sequence>MGQHARAIVYWPGMSEDIQATRHGCADCNRNAPSQAATPPLPSSPPSTPFEAVFADFFDYGGRHYLGVGDRLSGWVEVLCSTAGSDMGGSAGLVRHLRAFFGTFGVPEELSSDGGPEFTAGLTQDFLRLWGVRHRLSSVSFPQSNGRAEVAVKSAKRLLMSNTGPTGSLNHDRFLRAIIQLRNTPDPDCNLSPAQIVFGRPLRGSLSFVNRLEKFSNPHIRPLWRQAWAAKEDALRTRMSRTTESLRAHSRPLRPLALGERVFLQNQQGPSPGKWDSCQLRGRHPPATLERQPLPVHPGPVMHKGIAQRSADGPRDAALGPSLPPTDEAASDLGPRSGPTPAGATPDGSLPASRSPLLLPQPARSGRTRMPPKRYEPETGLWMRD</sequence>
<dbReference type="InterPro" id="IPR001584">
    <property type="entry name" value="Integrase_cat-core"/>
</dbReference>
<keyword evidence="4" id="KW-1185">Reference proteome</keyword>
<feature type="domain" description="Integrase catalytic" evidence="2">
    <location>
        <begin position="45"/>
        <end position="201"/>
    </location>
</feature>
<feature type="compositionally biased region" description="Basic and acidic residues" evidence="1">
    <location>
        <begin position="373"/>
        <end position="385"/>
    </location>
</feature>
<reference evidence="3" key="1">
    <citation type="journal article" date="2023" name="Science">
        <title>Genome structures resolve the early diversification of teleost fishes.</title>
        <authorList>
            <person name="Parey E."/>
            <person name="Louis A."/>
            <person name="Montfort J."/>
            <person name="Bouchez O."/>
            <person name="Roques C."/>
            <person name="Iampietro C."/>
            <person name="Lluch J."/>
            <person name="Castinel A."/>
            <person name="Donnadieu C."/>
            <person name="Desvignes T."/>
            <person name="Floi Bucao C."/>
            <person name="Jouanno E."/>
            <person name="Wen M."/>
            <person name="Mejri S."/>
            <person name="Dirks R."/>
            <person name="Jansen H."/>
            <person name="Henkel C."/>
            <person name="Chen W.J."/>
            <person name="Zahm M."/>
            <person name="Cabau C."/>
            <person name="Klopp C."/>
            <person name="Thompson A.W."/>
            <person name="Robinson-Rechavi M."/>
            <person name="Braasch I."/>
            <person name="Lecointre G."/>
            <person name="Bobe J."/>
            <person name="Postlethwait J.H."/>
            <person name="Berthelot C."/>
            <person name="Roest Crollius H."/>
            <person name="Guiguen Y."/>
        </authorList>
    </citation>
    <scope>NUCLEOTIDE SEQUENCE</scope>
    <source>
        <strain evidence="3">WJC10195</strain>
    </source>
</reference>
<protein>
    <recommendedName>
        <fullName evidence="2">Integrase catalytic domain-containing protein</fullName>
    </recommendedName>
</protein>
<comment type="caution">
    <text evidence="3">The sequence shown here is derived from an EMBL/GenBank/DDBJ whole genome shotgun (WGS) entry which is preliminary data.</text>
</comment>
<evidence type="ECO:0000313" key="3">
    <source>
        <dbReference type="EMBL" id="KAJ8356489.1"/>
    </source>
</evidence>
<dbReference type="PANTHER" id="PTHR37984">
    <property type="entry name" value="PROTEIN CBG26694"/>
    <property type="match status" value="1"/>
</dbReference>